<organism evidence="3 4">
    <name type="scientific">Urochloa decumbens</name>
    <dbReference type="NCBI Taxonomy" id="240449"/>
    <lineage>
        <taxon>Eukaryota</taxon>
        <taxon>Viridiplantae</taxon>
        <taxon>Streptophyta</taxon>
        <taxon>Embryophyta</taxon>
        <taxon>Tracheophyta</taxon>
        <taxon>Spermatophyta</taxon>
        <taxon>Magnoliopsida</taxon>
        <taxon>Liliopsida</taxon>
        <taxon>Poales</taxon>
        <taxon>Poaceae</taxon>
        <taxon>PACMAD clade</taxon>
        <taxon>Panicoideae</taxon>
        <taxon>Panicodae</taxon>
        <taxon>Paniceae</taxon>
        <taxon>Melinidinae</taxon>
        <taxon>Urochloa</taxon>
    </lineage>
</organism>
<dbReference type="InterPro" id="IPR055411">
    <property type="entry name" value="LRR_FXL15/At3g58940/PEG3-like"/>
</dbReference>
<proteinExistence type="predicted"/>
<dbReference type="PANTHER" id="PTHR34709:SF68">
    <property type="entry name" value="OS07G0550432 PROTEIN"/>
    <property type="match status" value="1"/>
</dbReference>
<dbReference type="InterPro" id="IPR036047">
    <property type="entry name" value="F-box-like_dom_sf"/>
</dbReference>
<dbReference type="SUPFAM" id="SSF81383">
    <property type="entry name" value="F-box domain"/>
    <property type="match status" value="1"/>
</dbReference>
<reference evidence="3" key="1">
    <citation type="submission" date="2024-10" db="EMBL/GenBank/DDBJ databases">
        <authorList>
            <person name="Ryan C."/>
        </authorList>
    </citation>
    <scope>NUCLEOTIDE SEQUENCE [LARGE SCALE GENOMIC DNA]</scope>
</reference>
<dbReference type="Proteomes" id="UP001497457">
    <property type="component" value="Chromosome 22rd"/>
</dbReference>
<dbReference type="AlphaFoldDB" id="A0ABC9AUE8"/>
<accession>A0ABC9AUE8</accession>
<dbReference type="InterPro" id="IPR055312">
    <property type="entry name" value="FBL15-like"/>
</dbReference>
<evidence type="ECO:0000256" key="1">
    <source>
        <dbReference type="SAM" id="MobiDB-lite"/>
    </source>
</evidence>
<evidence type="ECO:0000313" key="3">
    <source>
        <dbReference type="EMBL" id="CAL4983847.1"/>
    </source>
</evidence>
<dbReference type="PANTHER" id="PTHR34709">
    <property type="entry name" value="OS10G0396666 PROTEIN"/>
    <property type="match status" value="1"/>
</dbReference>
<feature type="compositionally biased region" description="Basic and acidic residues" evidence="1">
    <location>
        <begin position="1"/>
        <end position="14"/>
    </location>
</feature>
<evidence type="ECO:0000259" key="2">
    <source>
        <dbReference type="Pfam" id="PF24758"/>
    </source>
</evidence>
<dbReference type="EMBL" id="OZ075132">
    <property type="protein sequence ID" value="CAL4983847.1"/>
    <property type="molecule type" value="Genomic_DNA"/>
</dbReference>
<feature type="domain" description="F-box/LRR-repeat protein 15/At3g58940/PEG3-like LRR" evidence="2">
    <location>
        <begin position="150"/>
        <end position="289"/>
    </location>
</feature>
<dbReference type="Pfam" id="PF24758">
    <property type="entry name" value="LRR_At5g56370"/>
    <property type="match status" value="1"/>
</dbReference>
<protein>
    <recommendedName>
        <fullName evidence="2">F-box/LRR-repeat protein 15/At3g58940/PEG3-like LRR domain-containing protein</fullName>
    </recommendedName>
</protein>
<name>A0ABC9AUE8_9POAL</name>
<evidence type="ECO:0000313" key="4">
    <source>
        <dbReference type="Proteomes" id="UP001497457"/>
    </source>
</evidence>
<keyword evidence="4" id="KW-1185">Reference proteome</keyword>
<gene>
    <name evidence="3" type="ORF">URODEC1_LOCUS57239</name>
</gene>
<feature type="region of interest" description="Disordered" evidence="1">
    <location>
        <begin position="1"/>
        <end position="28"/>
    </location>
</feature>
<sequence>MPSDKPKRTQDRIPEAFCHARPSPPPPPRFILQTTQNPKSPNLVPAMGAGEDRISALPDELLHAILVELRSARAAARTSVLSRRWRHVWEHLPEFILDDHDTTRRPLPDAVDAALAAFSATAPPLECLHIHIRFLRQGSSRWVQASRAAPWLRFASEHVVGELRLFVPLPDVDGKEEELELPACPRAKTIILSLPGSWRLRPQLPGLFVTLTSLQIGYVRMEASELTDLVSKHCPVLRDLAIIINLVAVSDVSLLSGSLQSLQFEVRNTRRLEVIAPRLEKLFVYRRTHEARISCPKLAELVWNGGAYDPSHHKFEDVGRHLQLLEIERSYGAASLMRQFVEVDKLKLHISIPRGTPGYKRLLNETNQLPKCRTLYISLLWHNHGISPAMLHLLRSCNSTRKVSVNLIDSRGRLLAHYSCPLSCPCRSVKSARIDDIALSVLEEVELDNFTSSNDELEFLEKLSRCNATLLKKLVINSAYYPTTPLTKAICEKVHSMWRPNVNVEFYVFLDGRRVRFD</sequence>